<organism evidence="6 7">
    <name type="scientific">Metarhizium humberi</name>
    <dbReference type="NCBI Taxonomy" id="2596975"/>
    <lineage>
        <taxon>Eukaryota</taxon>
        <taxon>Fungi</taxon>
        <taxon>Dikarya</taxon>
        <taxon>Ascomycota</taxon>
        <taxon>Pezizomycotina</taxon>
        <taxon>Sordariomycetes</taxon>
        <taxon>Hypocreomycetidae</taxon>
        <taxon>Hypocreales</taxon>
        <taxon>Clavicipitaceae</taxon>
        <taxon>Metarhizium</taxon>
    </lineage>
</organism>
<evidence type="ECO:0000256" key="1">
    <source>
        <dbReference type="ARBA" id="ARBA00022741"/>
    </source>
</evidence>
<feature type="domain" description="Helicase ATP-binding" evidence="5">
    <location>
        <begin position="348"/>
        <end position="500"/>
    </location>
</feature>
<dbReference type="SUPFAM" id="SSF52540">
    <property type="entry name" value="P-loop containing nucleoside triphosphate hydrolases"/>
    <property type="match status" value="2"/>
</dbReference>
<dbReference type="InterPro" id="IPR050628">
    <property type="entry name" value="SNF2_RAD54_helicase_TF"/>
</dbReference>
<keyword evidence="2" id="KW-0378">Hydrolase</keyword>
<dbReference type="InterPro" id="IPR027417">
    <property type="entry name" value="P-loop_NTPase"/>
</dbReference>
<dbReference type="PROSITE" id="PS51192">
    <property type="entry name" value="HELICASE_ATP_BIND_1"/>
    <property type="match status" value="1"/>
</dbReference>
<dbReference type="InterPro" id="IPR049730">
    <property type="entry name" value="SNF2/RAD54-like_C"/>
</dbReference>
<feature type="compositionally biased region" description="Polar residues" evidence="4">
    <location>
        <begin position="699"/>
        <end position="715"/>
    </location>
</feature>
<keyword evidence="7" id="KW-1185">Reference proteome</keyword>
<dbReference type="Gene3D" id="3.40.50.10810">
    <property type="entry name" value="Tandem AAA-ATPase domain"/>
    <property type="match status" value="2"/>
</dbReference>
<dbReference type="InterPro" id="IPR038718">
    <property type="entry name" value="SNF2-like_sf"/>
</dbReference>
<dbReference type="CDD" id="cd18008">
    <property type="entry name" value="DEXDc_SHPRH-like"/>
    <property type="match status" value="1"/>
</dbReference>
<proteinExistence type="predicted"/>
<dbReference type="SMART" id="SM00487">
    <property type="entry name" value="DEXDc"/>
    <property type="match status" value="1"/>
</dbReference>
<accession>A0A9P8S956</accession>
<evidence type="ECO:0000259" key="5">
    <source>
        <dbReference type="PROSITE" id="PS51192"/>
    </source>
</evidence>
<sequence>MSINDTPVAFVKRWILQQTRLVLPPTWNGGWERWAQGQIAILMEDQDGYQVWTEQNIYLDYPNYAVDLEFRKPPGVRGVRKFLELKCYSEVNNDTAHRFITRVLQDFDKVTNLRLKHGVPNEPDAKGSTLWVIGISQKQFREAITRAGLGQVNWRLFSREEAAVTGRQVSIRAFIRENWDGDQTSTILPIEINIYGVRANSEDIGRILSKSGIFLQLPRYLLKSVEYHNPHILQIEGYVEQDRVEAVLPSPTPAADPANLRTESESVVNDSTTMINHILDSLSHHVLLRQLPADCRIRSTLLPHQREAIDFILQRETSSLPSELSLWKYNDLDGDKPFYQHIFSGAKRPQQEETKGGIVADEMGLGKSLVMLSTVAGSLDRAEDFFSSQIQLFSNKSAKKAPSKATLIVAPSSHFLHKQAIVFTTYATLATDFCSGKNALADINWFRIVLDEAHNIRNRSTKQFQAVASLSSHHHWCLTGTPIQNKLDDLGALVSFVQVPILKNPASFQKFIINPIVSGSGTRYENLRVLLRSICIRRTRELLNLPDPVSEIRRVKFTAAEYSEYNKILLQCRTDLDMMVSGRLKGASNKFLLDTLMKLRLYCNNGSTNPILQSGSTGLPADPDEALTYLQQQEENVCSYCNGIIFYISETAETDGGRFISSCCHLVCGNCEPGHRASKERCPACASEGGNKLTLLNTSSSTGRQMQSHAGPENNSFDRPESYPSKLRELLSDIRRFSTEKRLNLAVASRIYLLEPQWNPYIESQAIGRALRLGQTARVTIVRYVVIDTIEESNILGRQRKKLQLVDGGFGKDKDMVSERLRPLLNMVETHRGDQVN</sequence>
<protein>
    <recommendedName>
        <fullName evidence="5">Helicase ATP-binding domain-containing protein</fullName>
    </recommendedName>
</protein>
<keyword evidence="3" id="KW-0067">ATP-binding</keyword>
<dbReference type="GO" id="GO:0005634">
    <property type="term" value="C:nucleus"/>
    <property type="evidence" value="ECO:0007669"/>
    <property type="project" value="TreeGrafter"/>
</dbReference>
<feature type="region of interest" description="Disordered" evidence="4">
    <location>
        <begin position="699"/>
        <end position="721"/>
    </location>
</feature>
<dbReference type="AlphaFoldDB" id="A0A9P8S956"/>
<dbReference type="InterPro" id="IPR000330">
    <property type="entry name" value="SNF2_N"/>
</dbReference>
<dbReference type="GO" id="GO:0016787">
    <property type="term" value="F:hydrolase activity"/>
    <property type="evidence" value="ECO:0007669"/>
    <property type="project" value="UniProtKB-KW"/>
</dbReference>
<keyword evidence="1" id="KW-0547">Nucleotide-binding</keyword>
<gene>
    <name evidence="6" type="ORF">MHUMG1_04016</name>
</gene>
<dbReference type="GO" id="GO:0005524">
    <property type="term" value="F:ATP binding"/>
    <property type="evidence" value="ECO:0007669"/>
    <property type="project" value="UniProtKB-KW"/>
</dbReference>
<dbReference type="Pfam" id="PF00176">
    <property type="entry name" value="SNF2-rel_dom"/>
    <property type="match status" value="2"/>
</dbReference>
<evidence type="ECO:0000256" key="3">
    <source>
        <dbReference type="ARBA" id="ARBA00022840"/>
    </source>
</evidence>
<dbReference type="InterPro" id="IPR014001">
    <property type="entry name" value="Helicase_ATP-bd"/>
</dbReference>
<name>A0A9P8S956_9HYPO</name>
<dbReference type="PANTHER" id="PTHR45626">
    <property type="entry name" value="TRANSCRIPTION TERMINATION FACTOR 2-RELATED"/>
    <property type="match status" value="1"/>
</dbReference>
<dbReference type="GO" id="GO:0006281">
    <property type="term" value="P:DNA repair"/>
    <property type="evidence" value="ECO:0007669"/>
    <property type="project" value="TreeGrafter"/>
</dbReference>
<evidence type="ECO:0000256" key="4">
    <source>
        <dbReference type="SAM" id="MobiDB-lite"/>
    </source>
</evidence>
<evidence type="ECO:0000313" key="7">
    <source>
        <dbReference type="Proteomes" id="UP000764110"/>
    </source>
</evidence>
<comment type="caution">
    <text evidence="6">The sequence shown here is derived from an EMBL/GenBank/DDBJ whole genome shotgun (WGS) entry which is preliminary data.</text>
</comment>
<evidence type="ECO:0000313" key="6">
    <source>
        <dbReference type="EMBL" id="KAH0598712.1"/>
    </source>
</evidence>
<dbReference type="EMBL" id="JACEFI010000005">
    <property type="protein sequence ID" value="KAH0598712.1"/>
    <property type="molecule type" value="Genomic_DNA"/>
</dbReference>
<dbReference type="Proteomes" id="UP000764110">
    <property type="component" value="Unassembled WGS sequence"/>
</dbReference>
<dbReference type="Gene3D" id="3.40.50.300">
    <property type="entry name" value="P-loop containing nucleotide triphosphate hydrolases"/>
    <property type="match status" value="1"/>
</dbReference>
<reference evidence="6 7" key="1">
    <citation type="submission" date="2020-07" db="EMBL/GenBank/DDBJ databases">
        <title>Metarhizium humberi genome.</title>
        <authorList>
            <person name="Lysoe E."/>
        </authorList>
    </citation>
    <scope>NUCLEOTIDE SEQUENCE [LARGE SCALE GENOMIC DNA]</scope>
    <source>
        <strain evidence="6 7">ESALQ1638</strain>
    </source>
</reference>
<dbReference type="CDD" id="cd18793">
    <property type="entry name" value="SF2_C_SNF"/>
    <property type="match status" value="1"/>
</dbReference>
<dbReference type="GO" id="GO:0008094">
    <property type="term" value="F:ATP-dependent activity, acting on DNA"/>
    <property type="evidence" value="ECO:0007669"/>
    <property type="project" value="TreeGrafter"/>
</dbReference>
<dbReference type="PANTHER" id="PTHR45626:SF52">
    <property type="entry name" value="SINGLE-STRANDED DNA-DEPENDENT ATPASE (EUROFUNG)"/>
    <property type="match status" value="1"/>
</dbReference>
<evidence type="ECO:0000256" key="2">
    <source>
        <dbReference type="ARBA" id="ARBA00022801"/>
    </source>
</evidence>